<accession>A0A419SZ40</accession>
<dbReference type="RefSeq" id="WP_120169970.1">
    <property type="nucleotide sequence ID" value="NZ_MCIB01000034.1"/>
</dbReference>
<evidence type="ECO:0000256" key="7">
    <source>
        <dbReference type="ARBA" id="ARBA00047851"/>
    </source>
</evidence>
<evidence type="ECO:0000256" key="4">
    <source>
        <dbReference type="ARBA" id="ARBA00022842"/>
    </source>
</evidence>
<comment type="catalytic activity">
    <reaction evidence="8 9">
        <text>2-[(2R,5Z)-2-carboxy-4-methylthiazol-5(2H)-ylidene]ethyl phosphate + 4-amino-2-methyl-5-(diphosphooxymethyl)pyrimidine + 2 H(+) = thiamine phosphate + CO2 + diphosphate</text>
        <dbReference type="Rhea" id="RHEA:47844"/>
        <dbReference type="ChEBI" id="CHEBI:15378"/>
        <dbReference type="ChEBI" id="CHEBI:16526"/>
        <dbReference type="ChEBI" id="CHEBI:33019"/>
        <dbReference type="ChEBI" id="CHEBI:37575"/>
        <dbReference type="ChEBI" id="CHEBI:57841"/>
        <dbReference type="ChEBI" id="CHEBI:62899"/>
        <dbReference type="EC" id="2.5.1.3"/>
    </reaction>
</comment>
<comment type="catalytic activity">
    <reaction evidence="7 9">
        <text>2-(2-carboxy-4-methylthiazol-5-yl)ethyl phosphate + 4-amino-2-methyl-5-(diphosphooxymethyl)pyrimidine + 2 H(+) = thiamine phosphate + CO2 + diphosphate</text>
        <dbReference type="Rhea" id="RHEA:47848"/>
        <dbReference type="ChEBI" id="CHEBI:15378"/>
        <dbReference type="ChEBI" id="CHEBI:16526"/>
        <dbReference type="ChEBI" id="CHEBI:33019"/>
        <dbReference type="ChEBI" id="CHEBI:37575"/>
        <dbReference type="ChEBI" id="CHEBI:57841"/>
        <dbReference type="ChEBI" id="CHEBI:62890"/>
        <dbReference type="EC" id="2.5.1.3"/>
    </reaction>
</comment>
<comment type="catalytic activity">
    <reaction evidence="6 9">
        <text>4-methyl-5-(2-phosphooxyethyl)-thiazole + 4-amino-2-methyl-5-(diphosphooxymethyl)pyrimidine + H(+) = thiamine phosphate + diphosphate</text>
        <dbReference type="Rhea" id="RHEA:22328"/>
        <dbReference type="ChEBI" id="CHEBI:15378"/>
        <dbReference type="ChEBI" id="CHEBI:33019"/>
        <dbReference type="ChEBI" id="CHEBI:37575"/>
        <dbReference type="ChEBI" id="CHEBI:57841"/>
        <dbReference type="ChEBI" id="CHEBI:58296"/>
        <dbReference type="EC" id="2.5.1.3"/>
    </reaction>
</comment>
<evidence type="ECO:0000256" key="6">
    <source>
        <dbReference type="ARBA" id="ARBA00047334"/>
    </source>
</evidence>
<keyword evidence="5 9" id="KW-0784">Thiamine biosynthesis</keyword>
<evidence type="ECO:0000259" key="10">
    <source>
        <dbReference type="Pfam" id="PF02581"/>
    </source>
</evidence>
<dbReference type="Pfam" id="PF02581">
    <property type="entry name" value="TMP-TENI"/>
    <property type="match status" value="1"/>
</dbReference>
<organism evidence="11 12">
    <name type="scientific">Thermohalobacter berrensis</name>
    <dbReference type="NCBI Taxonomy" id="99594"/>
    <lineage>
        <taxon>Bacteria</taxon>
        <taxon>Bacillati</taxon>
        <taxon>Bacillota</taxon>
        <taxon>Tissierellia</taxon>
        <taxon>Tissierellales</taxon>
        <taxon>Thermohalobacteraceae</taxon>
        <taxon>Thermohalobacter</taxon>
    </lineage>
</organism>
<feature type="binding site" evidence="9">
    <location>
        <position position="128"/>
    </location>
    <ligand>
        <name>4-amino-2-methyl-5-(diphosphooxymethyl)pyrimidine</name>
        <dbReference type="ChEBI" id="CHEBI:57841"/>
    </ligand>
</feature>
<dbReference type="OrthoDB" id="9815348at2"/>
<feature type="binding site" evidence="9">
    <location>
        <position position="64"/>
    </location>
    <ligand>
        <name>4-amino-2-methyl-5-(diphosphooxymethyl)pyrimidine</name>
        <dbReference type="ChEBI" id="CHEBI:57841"/>
    </ligand>
</feature>
<dbReference type="UniPathway" id="UPA00060">
    <property type="reaction ID" value="UER00141"/>
</dbReference>
<sequence>MLYLITNRKLIKKGDIYSVVEKAVLGGVDRVILREKDLSFKELFFIANKLKLILDKYNVPLIINSNIEVAKSLNSQGFHIGFRNVKNNKVKYDGLLGISVHSLKEGILAEKYGADYLLASHIFETNCKKGLKPKGVGLIRRIKANVNIPVIALGGINEENVKIVMNAGADGIAVMSYIMASDNPYISAKKLKEKLEGLN</sequence>
<feature type="binding site" evidence="9">
    <location>
        <position position="99"/>
    </location>
    <ligand>
        <name>4-amino-2-methyl-5-(diphosphooxymethyl)pyrimidine</name>
        <dbReference type="ChEBI" id="CHEBI:57841"/>
    </ligand>
</feature>
<dbReference type="EMBL" id="MCIB01000034">
    <property type="protein sequence ID" value="RKD30533.1"/>
    <property type="molecule type" value="Genomic_DNA"/>
</dbReference>
<evidence type="ECO:0000256" key="2">
    <source>
        <dbReference type="ARBA" id="ARBA00022679"/>
    </source>
</evidence>
<dbReference type="Proteomes" id="UP000284177">
    <property type="component" value="Unassembled WGS sequence"/>
</dbReference>
<evidence type="ECO:0000313" key="11">
    <source>
        <dbReference type="EMBL" id="RKD30533.1"/>
    </source>
</evidence>
<dbReference type="PANTHER" id="PTHR20857:SF23">
    <property type="entry name" value="THIAMINE BIOSYNTHETIC BIFUNCTIONAL ENZYME"/>
    <property type="match status" value="1"/>
</dbReference>
<evidence type="ECO:0000256" key="3">
    <source>
        <dbReference type="ARBA" id="ARBA00022723"/>
    </source>
</evidence>
<dbReference type="GO" id="GO:0005737">
    <property type="term" value="C:cytoplasm"/>
    <property type="evidence" value="ECO:0007669"/>
    <property type="project" value="TreeGrafter"/>
</dbReference>
<keyword evidence="12" id="KW-1185">Reference proteome</keyword>
<dbReference type="InterPro" id="IPR013785">
    <property type="entry name" value="Aldolase_TIM"/>
</dbReference>
<keyword evidence="4" id="KW-0460">Magnesium</keyword>
<keyword evidence="3" id="KW-0479">Metal-binding</keyword>
<dbReference type="GO" id="GO:0009229">
    <property type="term" value="P:thiamine diphosphate biosynthetic process"/>
    <property type="evidence" value="ECO:0007669"/>
    <property type="project" value="UniProtKB-UniRule"/>
</dbReference>
<comment type="similarity">
    <text evidence="9">Belongs to the thiamine-phosphate synthase family.</text>
</comment>
<gene>
    <name evidence="9" type="primary">thiE</name>
    <name evidence="11" type="ORF">BET03_04130</name>
</gene>
<comment type="pathway">
    <text evidence="1 9">Cofactor biosynthesis; thiamine diphosphate biosynthesis; thiamine phosphate from 4-amino-2-methyl-5-diphosphomethylpyrimidine and 4-methyl-5-(2-phosphoethyl)-thiazole: step 1/1.</text>
</comment>
<comment type="caution">
    <text evidence="9">Lacks conserved residue(s) required for the propagation of feature annotation.</text>
</comment>
<dbReference type="PANTHER" id="PTHR20857">
    <property type="entry name" value="THIAMINE-PHOSPHATE PYROPHOSPHORYLASE"/>
    <property type="match status" value="1"/>
</dbReference>
<evidence type="ECO:0000256" key="5">
    <source>
        <dbReference type="ARBA" id="ARBA00022977"/>
    </source>
</evidence>
<dbReference type="AlphaFoldDB" id="A0A419SZ40"/>
<comment type="function">
    <text evidence="9">Condenses 4-methyl-5-(beta-hydroxyethyl)thiazole monophosphate (THZ-P) and 2-methyl-4-amino-5-hydroxymethyl pyrimidine pyrophosphate (HMP-PP) to form thiamine monophosphate (TMP).</text>
</comment>
<comment type="caution">
    <text evidence="11">The sequence shown here is derived from an EMBL/GenBank/DDBJ whole genome shotgun (WGS) entry which is preliminary data.</text>
</comment>
<dbReference type="HAMAP" id="MF_00097">
    <property type="entry name" value="TMP_synthase"/>
    <property type="match status" value="1"/>
</dbReference>
<dbReference type="CDD" id="cd00564">
    <property type="entry name" value="TMP_TenI"/>
    <property type="match status" value="1"/>
</dbReference>
<dbReference type="GO" id="GO:0009228">
    <property type="term" value="P:thiamine biosynthetic process"/>
    <property type="evidence" value="ECO:0007669"/>
    <property type="project" value="UniProtKB-KW"/>
</dbReference>
<dbReference type="EC" id="2.5.1.3" evidence="9"/>
<protein>
    <recommendedName>
        <fullName evidence="9">Thiamine-phosphate synthase</fullName>
        <shortName evidence="9">TP synthase</shortName>
        <shortName evidence="9">TPS</shortName>
        <ecNumber evidence="9">2.5.1.3</ecNumber>
    </recommendedName>
    <alternativeName>
        <fullName evidence="9">Thiamine-phosphate pyrophosphorylase</fullName>
        <shortName evidence="9">TMP pyrophosphorylase</shortName>
        <shortName evidence="9">TMP-PPase</shortName>
    </alternativeName>
</protein>
<feature type="domain" description="Thiamine phosphate synthase/TenI" evidence="10">
    <location>
        <begin position="2"/>
        <end position="178"/>
    </location>
</feature>
<proteinExistence type="inferred from homology"/>
<dbReference type="InterPro" id="IPR022998">
    <property type="entry name" value="ThiamineP_synth_TenI"/>
</dbReference>
<evidence type="ECO:0000256" key="1">
    <source>
        <dbReference type="ARBA" id="ARBA00005165"/>
    </source>
</evidence>
<dbReference type="Gene3D" id="3.20.20.70">
    <property type="entry name" value="Aldolase class I"/>
    <property type="match status" value="1"/>
</dbReference>
<evidence type="ECO:0000313" key="12">
    <source>
        <dbReference type="Proteomes" id="UP000284177"/>
    </source>
</evidence>
<name>A0A419SZ40_9FIRM</name>
<evidence type="ECO:0000256" key="9">
    <source>
        <dbReference type="HAMAP-Rule" id="MF_00097"/>
    </source>
</evidence>
<dbReference type="GO" id="GO:0000287">
    <property type="term" value="F:magnesium ion binding"/>
    <property type="evidence" value="ECO:0007669"/>
    <property type="project" value="UniProtKB-UniRule"/>
</dbReference>
<dbReference type="SUPFAM" id="SSF51391">
    <property type="entry name" value="Thiamin phosphate synthase"/>
    <property type="match status" value="1"/>
</dbReference>
<dbReference type="GO" id="GO:0004789">
    <property type="term" value="F:thiamine-phosphate diphosphorylase activity"/>
    <property type="evidence" value="ECO:0007669"/>
    <property type="project" value="UniProtKB-UniRule"/>
</dbReference>
<dbReference type="InterPro" id="IPR034291">
    <property type="entry name" value="TMP_synthase"/>
</dbReference>
<keyword evidence="2 9" id="KW-0808">Transferase</keyword>
<feature type="binding site" evidence="9">
    <location>
        <position position="155"/>
    </location>
    <ligand>
        <name>2-[(2R,5Z)-2-carboxy-4-methylthiazol-5(2H)-ylidene]ethyl phosphate</name>
        <dbReference type="ChEBI" id="CHEBI:62899"/>
    </ligand>
</feature>
<dbReference type="InterPro" id="IPR036206">
    <property type="entry name" value="ThiamineP_synth_sf"/>
</dbReference>
<reference evidence="11 12" key="1">
    <citation type="submission" date="2016-08" db="EMBL/GenBank/DDBJ databases">
        <title>Novel Firmicutes and Novel Genomes.</title>
        <authorList>
            <person name="Poppleton D.I."/>
            <person name="Gribaldo S."/>
        </authorList>
    </citation>
    <scope>NUCLEOTIDE SEQUENCE [LARGE SCALE GENOMIC DNA]</scope>
    <source>
        <strain evidence="11 12">CTT3</strain>
    </source>
</reference>
<evidence type="ECO:0000256" key="8">
    <source>
        <dbReference type="ARBA" id="ARBA00047883"/>
    </source>
</evidence>